<dbReference type="CDD" id="cd03801">
    <property type="entry name" value="GT4_PimA-like"/>
    <property type="match status" value="1"/>
</dbReference>
<dbReference type="InterPro" id="IPR001296">
    <property type="entry name" value="Glyco_trans_1"/>
</dbReference>
<sequence length="389" mass="42608">MNGSAASKTLCIEGWRGINHSIGMVNQNQILEWLKLPGWQLYHRDAPYFLPHWSRSSLSAGFSAEEQALIDAVPPPPEGQLLDGCYRIASPIRLGRPGSARRTGTFVVTEVGDLAFEPEPLDTDLLTQGDDFVVTPSHWARERLVERGFKAEAIRVVPHGYKTDVFQPLSPAERLEARQRVGIAAHEIVLCNVGVSTWNKGVELAVLGYVQLRSEGFPVRLILKDHKGLYGLGVERVMGELMQREPLLQRADIQAGILVISSSLNLHQLRSLYGLADAYVSPYRAEGFNLPVLEAMGCGTWVIVTGGGATDDFVPPALGHRLASRPGRLANAPAGQGRFMAPEVEDLVQALRTVAEGRVPRGPEQEAARQALAERYNWGRVTAELAALF</sequence>
<dbReference type="Proteomes" id="UP000613266">
    <property type="component" value="Unassembled WGS sequence"/>
</dbReference>
<comment type="caution">
    <text evidence="2">The sequence shown here is derived from an EMBL/GenBank/DDBJ whole genome shotgun (WGS) entry which is preliminary data.</text>
</comment>
<accession>A0A931IZ00</accession>
<dbReference type="EMBL" id="JAEDAK010000003">
    <property type="protein sequence ID" value="MBH9576396.1"/>
    <property type="molecule type" value="Genomic_DNA"/>
</dbReference>
<dbReference type="PANTHER" id="PTHR46656:SF3">
    <property type="entry name" value="PUTATIVE-RELATED"/>
    <property type="match status" value="1"/>
</dbReference>
<evidence type="ECO:0000313" key="2">
    <source>
        <dbReference type="EMBL" id="MBH9576396.1"/>
    </source>
</evidence>
<dbReference type="RefSeq" id="WP_198110016.1">
    <property type="nucleotide sequence ID" value="NZ_JAEDAK010000003.1"/>
</dbReference>
<gene>
    <name evidence="2" type="ORF">I7X39_05700</name>
</gene>
<evidence type="ECO:0000313" key="3">
    <source>
        <dbReference type="Proteomes" id="UP000613266"/>
    </source>
</evidence>
<name>A0A931IZ00_9BURK</name>
<protein>
    <submittedName>
        <fullName evidence="2">Glycosyltransferase</fullName>
    </submittedName>
</protein>
<reference evidence="2" key="1">
    <citation type="submission" date="2020-12" db="EMBL/GenBank/DDBJ databases">
        <title>The genome sequence of Inhella sp. 1Y17.</title>
        <authorList>
            <person name="Liu Y."/>
        </authorList>
    </citation>
    <scope>NUCLEOTIDE SEQUENCE</scope>
    <source>
        <strain evidence="2">1Y17</strain>
    </source>
</reference>
<dbReference type="Pfam" id="PF00534">
    <property type="entry name" value="Glycos_transf_1"/>
    <property type="match status" value="1"/>
</dbReference>
<dbReference type="PANTHER" id="PTHR46656">
    <property type="entry name" value="PUTATIVE-RELATED"/>
    <property type="match status" value="1"/>
</dbReference>
<dbReference type="AlphaFoldDB" id="A0A931IZ00"/>
<keyword evidence="3" id="KW-1185">Reference proteome</keyword>
<dbReference type="SUPFAM" id="SSF53756">
    <property type="entry name" value="UDP-Glycosyltransferase/glycogen phosphorylase"/>
    <property type="match status" value="1"/>
</dbReference>
<dbReference type="Gene3D" id="3.40.50.2000">
    <property type="entry name" value="Glycogen Phosphorylase B"/>
    <property type="match status" value="1"/>
</dbReference>
<organism evidence="2 3">
    <name type="scientific">Inhella proteolytica</name>
    <dbReference type="NCBI Taxonomy" id="2795029"/>
    <lineage>
        <taxon>Bacteria</taxon>
        <taxon>Pseudomonadati</taxon>
        <taxon>Pseudomonadota</taxon>
        <taxon>Betaproteobacteria</taxon>
        <taxon>Burkholderiales</taxon>
        <taxon>Sphaerotilaceae</taxon>
        <taxon>Inhella</taxon>
    </lineage>
</organism>
<dbReference type="GO" id="GO:0016757">
    <property type="term" value="F:glycosyltransferase activity"/>
    <property type="evidence" value="ECO:0007669"/>
    <property type="project" value="InterPro"/>
</dbReference>
<feature type="domain" description="Glycosyl transferase family 1" evidence="1">
    <location>
        <begin position="176"/>
        <end position="312"/>
    </location>
</feature>
<evidence type="ECO:0000259" key="1">
    <source>
        <dbReference type="Pfam" id="PF00534"/>
    </source>
</evidence>
<proteinExistence type="predicted"/>